<feature type="transmembrane region" description="Helical" evidence="1">
    <location>
        <begin position="63"/>
        <end position="83"/>
    </location>
</feature>
<dbReference type="GeneID" id="28738093"/>
<dbReference type="VEuPathDB" id="FungiDB:AB675_5960"/>
<name>A0A0N1H7F3_9EURO</name>
<keyword evidence="1" id="KW-0472">Membrane</keyword>
<organism evidence="2 3">
    <name type="scientific">Cyphellophora attinorum</name>
    <dbReference type="NCBI Taxonomy" id="1664694"/>
    <lineage>
        <taxon>Eukaryota</taxon>
        <taxon>Fungi</taxon>
        <taxon>Dikarya</taxon>
        <taxon>Ascomycota</taxon>
        <taxon>Pezizomycotina</taxon>
        <taxon>Eurotiomycetes</taxon>
        <taxon>Chaetothyriomycetidae</taxon>
        <taxon>Chaetothyriales</taxon>
        <taxon>Cyphellophoraceae</taxon>
        <taxon>Cyphellophora</taxon>
    </lineage>
</organism>
<protein>
    <submittedName>
        <fullName evidence="2">Uncharacterized protein</fullName>
    </submittedName>
</protein>
<comment type="caution">
    <text evidence="2">The sequence shown here is derived from an EMBL/GenBank/DDBJ whole genome shotgun (WGS) entry which is preliminary data.</text>
</comment>
<dbReference type="OrthoDB" id="4261061at2759"/>
<reference evidence="2 3" key="1">
    <citation type="submission" date="2015-06" db="EMBL/GenBank/DDBJ databases">
        <title>Draft genome of the ant-associated black yeast Phialophora attae CBS 131958.</title>
        <authorList>
            <person name="Moreno L.F."/>
            <person name="Stielow B.J."/>
            <person name="de Hoog S."/>
            <person name="Vicente V.A."/>
            <person name="Weiss V.A."/>
            <person name="de Vries M."/>
            <person name="Cruz L.M."/>
            <person name="Souza E.M."/>
        </authorList>
    </citation>
    <scope>NUCLEOTIDE SEQUENCE [LARGE SCALE GENOMIC DNA]</scope>
    <source>
        <strain evidence="2 3">CBS 131958</strain>
    </source>
</reference>
<feature type="transmembrane region" description="Helical" evidence="1">
    <location>
        <begin position="95"/>
        <end position="115"/>
    </location>
</feature>
<keyword evidence="1" id="KW-0812">Transmembrane</keyword>
<proteinExistence type="predicted"/>
<keyword evidence="1" id="KW-1133">Transmembrane helix</keyword>
<feature type="transmembrane region" description="Helical" evidence="1">
    <location>
        <begin position="222"/>
        <end position="239"/>
    </location>
</feature>
<evidence type="ECO:0000313" key="3">
    <source>
        <dbReference type="Proteomes" id="UP000038010"/>
    </source>
</evidence>
<gene>
    <name evidence="2" type="ORF">AB675_5960</name>
</gene>
<evidence type="ECO:0000256" key="1">
    <source>
        <dbReference type="SAM" id="Phobius"/>
    </source>
</evidence>
<sequence length="293" mass="32999">MSSVQIVQGFSATNRIVLYISMLLSPAQFVAGLGSNCPSNIGFLVYNWYTQLQWYSAARHKQLHAWSLLVSEFNFCFTITYLGGVSSGNALSAYLLGYGTVGVMILNNVVAWTSWSTSQTEGYGVYQFWFWGWKTFGKGWHGWFCWIQIVDTIMLIFTAAAAFNLAFGTAMTTQDKVPPWWYRYQVVIGGSVGTLMAIWPLIMWTELTIRRNSIASDTDMTAVWLFVVQAMTMLAPPCFRCCMRREKNSVNEVDEVTPLNVLMGSFRDDIPWEPQRPGSPSAPTVYQLGQIAP</sequence>
<evidence type="ECO:0000313" key="2">
    <source>
        <dbReference type="EMBL" id="KPI38895.1"/>
    </source>
</evidence>
<feature type="transmembrane region" description="Helical" evidence="1">
    <location>
        <begin position="140"/>
        <end position="168"/>
    </location>
</feature>
<dbReference type="Proteomes" id="UP000038010">
    <property type="component" value="Unassembled WGS sequence"/>
</dbReference>
<feature type="transmembrane region" description="Helical" evidence="1">
    <location>
        <begin position="180"/>
        <end position="202"/>
    </location>
</feature>
<dbReference type="AlphaFoldDB" id="A0A0N1H7F3"/>
<dbReference type="STRING" id="1664694.A0A0N1H7F3"/>
<dbReference type="EMBL" id="LFJN01000017">
    <property type="protein sequence ID" value="KPI38895.1"/>
    <property type="molecule type" value="Genomic_DNA"/>
</dbReference>
<accession>A0A0N1H7F3</accession>
<dbReference type="RefSeq" id="XP_017998858.1">
    <property type="nucleotide sequence ID" value="XM_018146213.1"/>
</dbReference>
<keyword evidence="3" id="KW-1185">Reference proteome</keyword>